<name>A0A6I1MN85_9CLOT</name>
<proteinExistence type="predicted"/>
<protein>
    <submittedName>
        <fullName evidence="1">Uncharacterized protein</fullName>
    </submittedName>
</protein>
<evidence type="ECO:0000313" key="1">
    <source>
        <dbReference type="EMBL" id="MPQ44865.1"/>
    </source>
</evidence>
<dbReference type="RefSeq" id="WP_152891701.1">
    <property type="nucleotide sequence ID" value="NZ_WHJC01000342.1"/>
</dbReference>
<evidence type="ECO:0000313" key="2">
    <source>
        <dbReference type="Proteomes" id="UP000430345"/>
    </source>
</evidence>
<gene>
    <name evidence="1" type="ORF">GBZ86_14080</name>
</gene>
<keyword evidence="2" id="KW-1185">Reference proteome</keyword>
<comment type="caution">
    <text evidence="1">The sequence shown here is derived from an EMBL/GenBank/DDBJ whole genome shotgun (WGS) entry which is preliminary data.</text>
</comment>
<dbReference type="OrthoDB" id="1934997at2"/>
<organism evidence="1 2">
    <name type="scientific">Clostridium tarantellae</name>
    <dbReference type="NCBI Taxonomy" id="39493"/>
    <lineage>
        <taxon>Bacteria</taxon>
        <taxon>Bacillati</taxon>
        <taxon>Bacillota</taxon>
        <taxon>Clostridia</taxon>
        <taxon>Eubacteriales</taxon>
        <taxon>Clostridiaceae</taxon>
        <taxon>Clostridium</taxon>
    </lineage>
</organism>
<sequence length="188" mass="21133">MNKKKIIAIFVLGAIVISGVLFFNIKSNDSIKNNNTIGDQLSIKNDKAHASYEEIPSLSVLKSNSDIIVEIIGTDIIENRDYKNVSVKISTVKILETIKGNIKENEIKILQDADLDITPKKDEKLLMFLKKGIDNKDCYIPVGGGQGIYKIIENKKTNNRTLEAQSLYNENILKDLKGNYDDLKKSFK</sequence>
<reference evidence="1 2" key="1">
    <citation type="submission" date="2019-10" db="EMBL/GenBank/DDBJ databases">
        <title>The Genome Sequence of Clostridium tarantellae Isolated from Fish Brain.</title>
        <authorList>
            <person name="Bano L."/>
            <person name="Kiel M."/>
            <person name="Sales G."/>
            <person name="Doxey A.C."/>
            <person name="Mansfield M.J."/>
            <person name="Schiavone M."/>
            <person name="Rossetto O."/>
            <person name="Pirazzini M."/>
            <person name="Dobrindt U."/>
            <person name="Montecucco C."/>
        </authorList>
    </citation>
    <scope>NUCLEOTIDE SEQUENCE [LARGE SCALE GENOMIC DNA]</scope>
    <source>
        <strain evidence="1 2">DSM 3997</strain>
    </source>
</reference>
<dbReference type="AlphaFoldDB" id="A0A6I1MN85"/>
<accession>A0A6I1MN85</accession>
<dbReference type="EMBL" id="WHJC01000342">
    <property type="protein sequence ID" value="MPQ44865.1"/>
    <property type="molecule type" value="Genomic_DNA"/>
</dbReference>
<dbReference type="Proteomes" id="UP000430345">
    <property type="component" value="Unassembled WGS sequence"/>
</dbReference>